<protein>
    <submittedName>
        <fullName evidence="1">Uncharacterized protein</fullName>
    </submittedName>
</protein>
<dbReference type="RefSeq" id="XP_020431452.1">
    <property type="nucleotide sequence ID" value="XM_020578583.1"/>
</dbReference>
<reference evidence="1 2" key="1">
    <citation type="journal article" date="2011" name="Genome Res.">
        <title>Phylogeny-wide analysis of social amoeba genomes highlights ancient origins for complex intercellular communication.</title>
        <authorList>
            <person name="Heidel A.J."/>
            <person name="Lawal H.M."/>
            <person name="Felder M."/>
            <person name="Schilde C."/>
            <person name="Helps N.R."/>
            <person name="Tunggal B."/>
            <person name="Rivero F."/>
            <person name="John U."/>
            <person name="Schleicher M."/>
            <person name="Eichinger L."/>
            <person name="Platzer M."/>
            <person name="Noegel A.A."/>
            <person name="Schaap P."/>
            <person name="Gloeckner G."/>
        </authorList>
    </citation>
    <scope>NUCLEOTIDE SEQUENCE [LARGE SCALE GENOMIC DNA]</scope>
    <source>
        <strain evidence="2">ATCC 26659 / Pp 5 / PN500</strain>
    </source>
</reference>
<dbReference type="Proteomes" id="UP000001396">
    <property type="component" value="Unassembled WGS sequence"/>
</dbReference>
<sequence length="129" mass="15221">MFYVDWKMNTNQKQCLVCTSDVGSVQNLKEEIYLSEGYCYLLLFICCDGWDCNNDVINDDDDEHMHMCVEIIKKGDMVHSTLFGRVTNCFNYNLIAKIIHQLLNISMYEVNSYIYIYTSECRVCMNRFD</sequence>
<gene>
    <name evidence="1" type="ORF">PPL_07749</name>
</gene>
<dbReference type="EMBL" id="ADBJ01000035">
    <property type="protein sequence ID" value="EFA79331.1"/>
    <property type="molecule type" value="Genomic_DNA"/>
</dbReference>
<keyword evidence="2" id="KW-1185">Reference proteome</keyword>
<dbReference type="GeneID" id="31363230"/>
<evidence type="ECO:0000313" key="1">
    <source>
        <dbReference type="EMBL" id="EFA79331.1"/>
    </source>
</evidence>
<organism evidence="1 2">
    <name type="scientific">Heterostelium pallidum (strain ATCC 26659 / Pp 5 / PN500)</name>
    <name type="common">Cellular slime mold</name>
    <name type="synonym">Polysphondylium pallidum</name>
    <dbReference type="NCBI Taxonomy" id="670386"/>
    <lineage>
        <taxon>Eukaryota</taxon>
        <taxon>Amoebozoa</taxon>
        <taxon>Evosea</taxon>
        <taxon>Eumycetozoa</taxon>
        <taxon>Dictyostelia</taxon>
        <taxon>Acytosteliales</taxon>
        <taxon>Acytosteliaceae</taxon>
        <taxon>Heterostelium</taxon>
    </lineage>
</organism>
<dbReference type="InParanoid" id="D3BGU7"/>
<evidence type="ECO:0000313" key="2">
    <source>
        <dbReference type="Proteomes" id="UP000001396"/>
    </source>
</evidence>
<name>D3BGU7_HETP5</name>
<dbReference type="AlphaFoldDB" id="D3BGU7"/>
<proteinExistence type="predicted"/>
<comment type="caution">
    <text evidence="1">The sequence shown here is derived from an EMBL/GenBank/DDBJ whole genome shotgun (WGS) entry which is preliminary data.</text>
</comment>
<accession>D3BGU7</accession>